<dbReference type="InterPro" id="IPR006656">
    <property type="entry name" value="Mopterin_OxRdtase"/>
</dbReference>
<dbReference type="SUPFAM" id="SSF53706">
    <property type="entry name" value="Formate dehydrogenase/DMSO reductase, domains 1-3"/>
    <property type="match status" value="1"/>
</dbReference>
<dbReference type="RefSeq" id="WP_021169616.1">
    <property type="nucleotide sequence ID" value="NZ_CTRP01000003.1"/>
</dbReference>
<dbReference type="InterPro" id="IPR041930">
    <property type="entry name" value="Acetylene_hydratase"/>
</dbReference>
<dbReference type="PANTHER" id="PTHR43742:SF6">
    <property type="entry name" value="OXIDOREDUCTASE YYAE-RELATED"/>
    <property type="match status" value="1"/>
</dbReference>
<evidence type="ECO:0000256" key="1">
    <source>
        <dbReference type="ARBA" id="ARBA00010312"/>
    </source>
</evidence>
<gene>
    <name evidence="6" type="ORF">SpAn4DRAFT_1878</name>
</gene>
<dbReference type="Pfam" id="PF00384">
    <property type="entry name" value="Molybdopterin"/>
    <property type="match status" value="1"/>
</dbReference>
<dbReference type="Gene3D" id="2.40.40.20">
    <property type="match status" value="1"/>
</dbReference>
<reference evidence="7" key="1">
    <citation type="submission" date="2015-03" db="EMBL/GenBank/DDBJ databases">
        <authorList>
            <person name="Nijsse Bart"/>
        </authorList>
    </citation>
    <scope>NUCLEOTIDE SEQUENCE [LARGE SCALE GENOMIC DNA]</scope>
</reference>
<dbReference type="PANTHER" id="PTHR43742">
    <property type="entry name" value="TRIMETHYLAMINE-N-OXIDE REDUCTASE"/>
    <property type="match status" value="1"/>
</dbReference>
<dbReference type="CDD" id="cd02759">
    <property type="entry name" value="MopB_Acetylene-hydratase"/>
    <property type="match status" value="1"/>
</dbReference>
<keyword evidence="2" id="KW-0479">Metal-binding</keyword>
<dbReference type="GO" id="GO:0018818">
    <property type="term" value="F:acetylene hydratase activity"/>
    <property type="evidence" value="ECO:0007669"/>
    <property type="project" value="InterPro"/>
</dbReference>
<dbReference type="InterPro" id="IPR009010">
    <property type="entry name" value="Asp_de-COase-like_dom_sf"/>
</dbReference>
<sequence length="743" mass="84030">MGSDSKKVQWQEGDLTVTRTCSWTAPGCHDGCSVLYYTKGNELVKVEGDPESQYNFGRLCMRCLSAPELVNDPKRVKWPMKRAGERGENKWERITWDEAYDIIEEKVRSIWKDYGPESIVTAIGTGRNTWSIVPKLTYSAFKSPNFSMGFLAGDSCYLPRAAAMGTMIGDFFIVDASQLDPRRYDNPEWKLPECIIIWGNNPTISNGDGFLGHWIVDMQKRGTKLIVVDPYLTWFASRADYWLQLRPGTDAAVGLAMLNVIIDEELYDKDFVKNWTYGFEQLAERVKEYPPEKAEEISWVPAEKIREAARFFAKAKPASVQWGLAIDTQRAGVSVANSICALIAITGNLDVPGGNHLIRSAFGVDRLAHVASDWGFAELPEEMRAKRLGVDDYPLFKYGLAATSRGDSVLEAIETGRPYPVQMYWMESTNTFVNTASESKRVYAALKKVPFVVVVDPVLTPSAVAHADLVLPASMSVERDSLRNWWTPLRSISKVTQYEEAKTDEEIVLDIGKRLNPEAFPWDTVEDMIDWALIPAGVTFKELEAKTVIWPEVHYKKYETGRLREDGEPGFNTDTGMVNLYQDIFVEWGLDPLPFHMEPPYGPVSTPQMMKEYPLILTAGSRQWEFFHSEHRQSATLREFHPNPRVSMNPETAAKYGIKEGDWVWIENNIGKCKQQAVLDPGWDPRVIHGEHGWWFPEREAAEPTLYGAFESNINNLTTQCTTGPTGYGAPLKNTICKIYKAE</sequence>
<organism evidence="6 7">
    <name type="scientific">Sporomusa ovata</name>
    <dbReference type="NCBI Taxonomy" id="2378"/>
    <lineage>
        <taxon>Bacteria</taxon>
        <taxon>Bacillati</taxon>
        <taxon>Bacillota</taxon>
        <taxon>Negativicutes</taxon>
        <taxon>Selenomonadales</taxon>
        <taxon>Sporomusaceae</taxon>
        <taxon>Sporomusa</taxon>
    </lineage>
</organism>
<accession>A0A0U1KTX9</accession>
<evidence type="ECO:0000313" key="7">
    <source>
        <dbReference type="Proteomes" id="UP000049855"/>
    </source>
</evidence>
<keyword evidence="3" id="KW-0408">Iron</keyword>
<dbReference type="SUPFAM" id="SSF50692">
    <property type="entry name" value="ADC-like"/>
    <property type="match status" value="1"/>
</dbReference>
<dbReference type="AlphaFoldDB" id="A0A0U1KTX9"/>
<dbReference type="EMBL" id="CTRP01000003">
    <property type="protein sequence ID" value="CQR70900.1"/>
    <property type="molecule type" value="Genomic_DNA"/>
</dbReference>
<dbReference type="InterPro" id="IPR006963">
    <property type="entry name" value="Mopterin_OxRdtase_4Fe-4S_dom"/>
</dbReference>
<comment type="similarity">
    <text evidence="1">Belongs to the prokaryotic molybdopterin-containing oxidoreductase family.</text>
</comment>
<dbReference type="GO" id="GO:0043546">
    <property type="term" value="F:molybdopterin cofactor binding"/>
    <property type="evidence" value="ECO:0007669"/>
    <property type="project" value="InterPro"/>
</dbReference>
<dbReference type="SMART" id="SM00926">
    <property type="entry name" value="Molybdop_Fe4S4"/>
    <property type="match status" value="1"/>
</dbReference>
<dbReference type="GO" id="GO:0016491">
    <property type="term" value="F:oxidoreductase activity"/>
    <property type="evidence" value="ECO:0007669"/>
    <property type="project" value="InterPro"/>
</dbReference>
<evidence type="ECO:0000259" key="5">
    <source>
        <dbReference type="PROSITE" id="PS51669"/>
    </source>
</evidence>
<dbReference type="GO" id="GO:0046872">
    <property type="term" value="F:metal ion binding"/>
    <property type="evidence" value="ECO:0007669"/>
    <property type="project" value="UniProtKB-KW"/>
</dbReference>
<feature type="domain" description="4Fe-4S Mo/W bis-MGD-type" evidence="5">
    <location>
        <begin position="14"/>
        <end position="74"/>
    </location>
</feature>
<protein>
    <submittedName>
        <fullName evidence="6">Anaerobic dehydrogenases, typically selenocysteine-containing</fullName>
    </submittedName>
</protein>
<dbReference type="GO" id="GO:0051536">
    <property type="term" value="F:iron-sulfur cluster binding"/>
    <property type="evidence" value="ECO:0007669"/>
    <property type="project" value="UniProtKB-KW"/>
</dbReference>
<evidence type="ECO:0000256" key="4">
    <source>
        <dbReference type="ARBA" id="ARBA00023014"/>
    </source>
</evidence>
<dbReference type="CDD" id="cd02781">
    <property type="entry name" value="MopB_CT_Acetylene-hydratase"/>
    <property type="match status" value="1"/>
</dbReference>
<dbReference type="Gene3D" id="3.40.228.10">
    <property type="entry name" value="Dimethylsulfoxide Reductase, domain 2"/>
    <property type="match status" value="1"/>
</dbReference>
<evidence type="ECO:0000256" key="3">
    <source>
        <dbReference type="ARBA" id="ARBA00023004"/>
    </source>
</evidence>
<dbReference type="PROSITE" id="PS51669">
    <property type="entry name" value="4FE4S_MOW_BIS_MGD"/>
    <property type="match status" value="1"/>
</dbReference>
<dbReference type="Proteomes" id="UP000049855">
    <property type="component" value="Unassembled WGS sequence"/>
</dbReference>
<dbReference type="InterPro" id="IPR006657">
    <property type="entry name" value="MoPterin_dinucl-bd_dom"/>
</dbReference>
<dbReference type="InterPro" id="IPR050612">
    <property type="entry name" value="Prok_Mopterin_Oxidored"/>
</dbReference>
<evidence type="ECO:0000256" key="2">
    <source>
        <dbReference type="ARBA" id="ARBA00022723"/>
    </source>
</evidence>
<evidence type="ECO:0000313" key="6">
    <source>
        <dbReference type="EMBL" id="CQR70900.1"/>
    </source>
</evidence>
<keyword evidence="7" id="KW-1185">Reference proteome</keyword>
<dbReference type="InterPro" id="IPR037949">
    <property type="entry name" value="MopB_CT_Acetylene-hydratase"/>
</dbReference>
<dbReference type="Gene3D" id="3.40.50.740">
    <property type="match status" value="1"/>
</dbReference>
<dbReference type="Pfam" id="PF04879">
    <property type="entry name" value="Molybdop_Fe4S4"/>
    <property type="match status" value="1"/>
</dbReference>
<dbReference type="Pfam" id="PF01568">
    <property type="entry name" value="Molydop_binding"/>
    <property type="match status" value="1"/>
</dbReference>
<name>A0A0U1KTX9_9FIRM</name>
<keyword evidence="4" id="KW-0411">Iron-sulfur</keyword>
<dbReference type="Gene3D" id="2.20.25.90">
    <property type="entry name" value="ADC-like domains"/>
    <property type="match status" value="1"/>
</dbReference>
<proteinExistence type="inferred from homology"/>